<dbReference type="PANTHER" id="PTHR45266">
    <property type="entry name" value="OXALOACETATE DECARBOXYLASE ALPHA CHAIN"/>
    <property type="match status" value="1"/>
</dbReference>
<dbReference type="AlphaFoldDB" id="A0A5C4WRB1"/>
<organism evidence="3 4">
    <name type="scientific">Nocardioides albidus</name>
    <dbReference type="NCBI Taxonomy" id="1517589"/>
    <lineage>
        <taxon>Bacteria</taxon>
        <taxon>Bacillati</taxon>
        <taxon>Actinomycetota</taxon>
        <taxon>Actinomycetes</taxon>
        <taxon>Propionibacteriales</taxon>
        <taxon>Nocardioidaceae</taxon>
        <taxon>Nocardioides</taxon>
    </lineage>
</organism>
<dbReference type="Gene3D" id="2.40.50.100">
    <property type="match status" value="1"/>
</dbReference>
<dbReference type="PROSITE" id="PS50968">
    <property type="entry name" value="BIOTINYL_LIPOYL"/>
    <property type="match status" value="1"/>
</dbReference>
<dbReference type="RefSeq" id="WP_139620895.1">
    <property type="nucleotide sequence ID" value="NZ_VDMP01000008.1"/>
</dbReference>
<dbReference type="CDD" id="cd06850">
    <property type="entry name" value="biotinyl_domain"/>
    <property type="match status" value="1"/>
</dbReference>
<dbReference type="Pfam" id="PF00364">
    <property type="entry name" value="Biotin_lipoyl"/>
    <property type="match status" value="1"/>
</dbReference>
<dbReference type="SUPFAM" id="SSF51230">
    <property type="entry name" value="Single hybrid motif"/>
    <property type="match status" value="1"/>
</dbReference>
<proteinExistence type="predicted"/>
<protein>
    <submittedName>
        <fullName evidence="3">Biotin/lipoyl-binding carrier protein</fullName>
    </submittedName>
</protein>
<reference evidence="3 4" key="1">
    <citation type="journal article" date="2016" name="Int. J. Syst. Evol. Microbiol.">
        <title>Nocardioides albidus sp. nov., an actinobacterium isolated from garden soil.</title>
        <authorList>
            <person name="Singh H."/>
            <person name="Du J."/>
            <person name="Trinh H."/>
            <person name="Won K."/>
            <person name="Yang J.E."/>
            <person name="Yin C."/>
            <person name="Kook M."/>
            <person name="Yi T.H."/>
        </authorList>
    </citation>
    <scope>NUCLEOTIDE SEQUENCE [LARGE SCALE GENOMIC DNA]</scope>
    <source>
        <strain evidence="3 4">CCTCC AB 2015297</strain>
    </source>
</reference>
<sequence>MPETISAEMSANIWKILVAPGDAVEEETPLIIMESMKMEIPVLADSSGVVVALRVAEGDMVNAGQPLIDINTD</sequence>
<evidence type="ECO:0000256" key="1">
    <source>
        <dbReference type="ARBA" id="ARBA00023267"/>
    </source>
</evidence>
<dbReference type="EMBL" id="VDMP01000008">
    <property type="protein sequence ID" value="TNM50804.1"/>
    <property type="molecule type" value="Genomic_DNA"/>
</dbReference>
<dbReference type="OrthoDB" id="163546at2"/>
<evidence type="ECO:0000313" key="3">
    <source>
        <dbReference type="EMBL" id="TNM50804.1"/>
    </source>
</evidence>
<dbReference type="Proteomes" id="UP000313231">
    <property type="component" value="Unassembled WGS sequence"/>
</dbReference>
<dbReference type="PANTHER" id="PTHR45266:SF3">
    <property type="entry name" value="OXALOACETATE DECARBOXYLASE ALPHA CHAIN"/>
    <property type="match status" value="1"/>
</dbReference>
<accession>A0A5C4WRB1</accession>
<keyword evidence="1" id="KW-0092">Biotin</keyword>
<evidence type="ECO:0000259" key="2">
    <source>
        <dbReference type="PROSITE" id="PS50968"/>
    </source>
</evidence>
<name>A0A5C4WRB1_9ACTN</name>
<dbReference type="InterPro" id="IPR050709">
    <property type="entry name" value="Biotin_Carboxyl_Carrier/Decarb"/>
</dbReference>
<evidence type="ECO:0000313" key="4">
    <source>
        <dbReference type="Proteomes" id="UP000313231"/>
    </source>
</evidence>
<feature type="domain" description="Lipoyl-binding" evidence="2">
    <location>
        <begin position="1"/>
        <end position="71"/>
    </location>
</feature>
<dbReference type="InterPro" id="IPR000089">
    <property type="entry name" value="Biotin_lipoyl"/>
</dbReference>
<keyword evidence="4" id="KW-1185">Reference proteome</keyword>
<dbReference type="NCBIfam" id="NF004547">
    <property type="entry name" value="PRK05889.1"/>
    <property type="match status" value="1"/>
</dbReference>
<comment type="caution">
    <text evidence="3">The sequence shown here is derived from an EMBL/GenBank/DDBJ whole genome shotgun (WGS) entry which is preliminary data.</text>
</comment>
<dbReference type="InterPro" id="IPR011053">
    <property type="entry name" value="Single_hybrid_motif"/>
</dbReference>
<gene>
    <name evidence="3" type="ORF">FHP29_00375</name>
</gene>